<accession>A0ABW2FJS9</accession>
<dbReference type="InterPro" id="IPR013766">
    <property type="entry name" value="Thioredoxin_domain"/>
</dbReference>
<keyword evidence="3" id="KW-0812">Transmembrane</keyword>
<comment type="similarity">
    <text evidence="1">Belongs to the SCO1/2 family.</text>
</comment>
<name>A0ABW2FJS9_9BACL</name>
<evidence type="ECO:0000313" key="5">
    <source>
        <dbReference type="EMBL" id="MFC7152522.1"/>
    </source>
</evidence>
<gene>
    <name evidence="5" type="ORF">ACFQMJ_28635</name>
</gene>
<evidence type="ECO:0000256" key="3">
    <source>
        <dbReference type="SAM" id="Phobius"/>
    </source>
</evidence>
<dbReference type="Gene3D" id="3.40.30.10">
    <property type="entry name" value="Glutaredoxin"/>
    <property type="match status" value="1"/>
</dbReference>
<dbReference type="Proteomes" id="UP001596378">
    <property type="component" value="Unassembled WGS sequence"/>
</dbReference>
<dbReference type="CDD" id="cd02968">
    <property type="entry name" value="SCO"/>
    <property type="match status" value="1"/>
</dbReference>
<keyword evidence="3" id="KW-1133">Transmembrane helix</keyword>
<dbReference type="PANTHER" id="PTHR12151">
    <property type="entry name" value="ELECTRON TRANSPORT PROTIN SCO1/SENC FAMILY MEMBER"/>
    <property type="match status" value="1"/>
</dbReference>
<evidence type="ECO:0000259" key="4">
    <source>
        <dbReference type="PROSITE" id="PS51352"/>
    </source>
</evidence>
<evidence type="ECO:0000256" key="1">
    <source>
        <dbReference type="ARBA" id="ARBA00010996"/>
    </source>
</evidence>
<dbReference type="InterPro" id="IPR003782">
    <property type="entry name" value="SCO1/SenC"/>
</dbReference>
<keyword evidence="2" id="KW-0186">Copper</keyword>
<dbReference type="SUPFAM" id="SSF52833">
    <property type="entry name" value="Thioredoxin-like"/>
    <property type="match status" value="1"/>
</dbReference>
<sequence length="241" mass="27051">MDQSKDESVPAERHAASEVDVVVEPVKPDRPQRPWIQRYGFSLVVLALCVVMGYFILQQQNKKDELPVQGQGAEFSYTDMNGETVSLSGTNGKARLLYFFFANCPDVCPPTTFVMSQVQDELKEEGLFGKEVEFLSVTIDPERDTPELLQDYAKRFEADPEGWKFLRGDEKETAALAEKYGILVNKDKDGNFGHMNLIVLLDKKGQIREWISANDYIDMEAGAGSDILSPSEMAKIIKSVL</sequence>
<protein>
    <submittedName>
        <fullName evidence="5">SCO family protein</fullName>
    </submittedName>
</protein>
<dbReference type="EMBL" id="JBHTAI010000023">
    <property type="protein sequence ID" value="MFC7152522.1"/>
    <property type="molecule type" value="Genomic_DNA"/>
</dbReference>
<comment type="caution">
    <text evidence="5">The sequence shown here is derived from an EMBL/GenBank/DDBJ whole genome shotgun (WGS) entry which is preliminary data.</text>
</comment>
<feature type="domain" description="Thioredoxin" evidence="4">
    <location>
        <begin position="66"/>
        <end position="241"/>
    </location>
</feature>
<keyword evidence="3" id="KW-0472">Membrane</keyword>
<dbReference type="InterPro" id="IPR036249">
    <property type="entry name" value="Thioredoxin-like_sf"/>
</dbReference>
<feature type="transmembrane region" description="Helical" evidence="3">
    <location>
        <begin position="39"/>
        <end position="57"/>
    </location>
</feature>
<organism evidence="5 6">
    <name type="scientific">Cohnella cellulosilytica</name>
    <dbReference type="NCBI Taxonomy" id="986710"/>
    <lineage>
        <taxon>Bacteria</taxon>
        <taxon>Bacillati</taxon>
        <taxon>Bacillota</taxon>
        <taxon>Bacilli</taxon>
        <taxon>Bacillales</taxon>
        <taxon>Paenibacillaceae</taxon>
        <taxon>Cohnella</taxon>
    </lineage>
</organism>
<dbReference type="RefSeq" id="WP_378044251.1">
    <property type="nucleotide sequence ID" value="NZ_JBHMDN010000003.1"/>
</dbReference>
<keyword evidence="6" id="KW-1185">Reference proteome</keyword>
<proteinExistence type="inferred from homology"/>
<dbReference type="PANTHER" id="PTHR12151:SF25">
    <property type="entry name" value="LINALOOL DEHYDRATASE_ISOMERASE DOMAIN-CONTAINING PROTEIN"/>
    <property type="match status" value="1"/>
</dbReference>
<reference evidence="6" key="1">
    <citation type="journal article" date="2019" name="Int. J. Syst. Evol. Microbiol.">
        <title>The Global Catalogue of Microorganisms (GCM) 10K type strain sequencing project: providing services to taxonomists for standard genome sequencing and annotation.</title>
        <authorList>
            <consortium name="The Broad Institute Genomics Platform"/>
            <consortium name="The Broad Institute Genome Sequencing Center for Infectious Disease"/>
            <person name="Wu L."/>
            <person name="Ma J."/>
        </authorList>
    </citation>
    <scope>NUCLEOTIDE SEQUENCE [LARGE SCALE GENOMIC DNA]</scope>
    <source>
        <strain evidence="6">KCTC 12907</strain>
    </source>
</reference>
<dbReference type="Pfam" id="PF02630">
    <property type="entry name" value="SCO1-SenC"/>
    <property type="match status" value="1"/>
</dbReference>
<dbReference type="PROSITE" id="PS51352">
    <property type="entry name" value="THIOREDOXIN_2"/>
    <property type="match status" value="1"/>
</dbReference>
<evidence type="ECO:0000313" key="6">
    <source>
        <dbReference type="Proteomes" id="UP001596378"/>
    </source>
</evidence>
<evidence type="ECO:0000256" key="2">
    <source>
        <dbReference type="ARBA" id="ARBA00023008"/>
    </source>
</evidence>